<feature type="compositionally biased region" description="Basic and acidic residues" evidence="1">
    <location>
        <begin position="404"/>
        <end position="444"/>
    </location>
</feature>
<comment type="caution">
    <text evidence="2">The sequence shown here is derived from an EMBL/GenBank/DDBJ whole genome shotgun (WGS) entry which is preliminary data.</text>
</comment>
<evidence type="ECO:0000313" key="2">
    <source>
        <dbReference type="EMBL" id="KAF4150521.1"/>
    </source>
</evidence>
<feature type="region of interest" description="Disordered" evidence="1">
    <location>
        <begin position="398"/>
        <end position="444"/>
    </location>
</feature>
<organism evidence="2 3">
    <name type="scientific">Phytophthora infestans</name>
    <name type="common">Potato late blight agent</name>
    <name type="synonym">Botrytis infestans</name>
    <dbReference type="NCBI Taxonomy" id="4787"/>
    <lineage>
        <taxon>Eukaryota</taxon>
        <taxon>Sar</taxon>
        <taxon>Stramenopiles</taxon>
        <taxon>Oomycota</taxon>
        <taxon>Peronosporomycetes</taxon>
        <taxon>Peronosporales</taxon>
        <taxon>Peronosporaceae</taxon>
        <taxon>Phytophthora</taxon>
    </lineage>
</organism>
<proteinExistence type="predicted"/>
<gene>
    <name evidence="2" type="ORF">GN958_ATG00296</name>
</gene>
<sequence>MTAARRKGAECEGVACEHALGQQPLRLYEYLWSNANPDDEDSGKQAFSLMLTDTVVFKRQKPVKWFFTSKQERGKILCKTKRFSTTSRVLQEFLVPRWVSNSLPKLDNGKQILATFSYLERSSAFGEMQMIIEHLDKAELEHLLEKRDKPGLSVLQRFIPTQSGYNHTVRSDWSADSCTVQKCISPFLLSDTKISIAQRTATFEVDDPLLRHRDVTDKEVRKSIERINAEMRTHLEAIVGKRMARFVSYFKIGVDHRIYLLWSSMLSFDAGAKGAAKHYSMALSHSLCPSSSSNNEETPQMTNQSLIGCAAQLKVCPNCNRMFPRDEVQYVVTNKSILRQCKRDSVDNAEKMIPTMLNASIQGERYKHVKRSAAYLYQTVQLCSSCARNINVIAKTCSSPSRNNNEDVMHDESTGMSNEDTRLQADQHPPKENKRCSSAKEEEVKKNQKPIVVVHTRALSAGSMRLNFSKKNITNGSNQYRQHFLRVLPRLHAFGPSELAPRDRMRQLALHLKRTYGHPSLRFALSQCNVFPVGSMVPLRALGSVCSTELLMSVALYWAELSQVQESSISPQTIDIDAIDSLLAASLKSSYQTTRSTEDAPSHPRRQKIRPTRFMQATEASCPLIPSDPSTTMCVPKRPDRPHSCIPASFTSRRARLLSLTARKVREPSSSDEMQPADSSGRSKPTVHVIDGIQCRVQMSARNDDDGQCVLHLEVVKLSSADSNQALELTLKTSQIIALLGKTQHLSSQSALLNGILPLLRIENAQLCIPVLQQRQQCAALPGSSSQSSLLLPHPPPCRVPNDNQAHFE</sequence>
<name>A0A8S9VCE9_PHYIN</name>
<evidence type="ECO:0000313" key="3">
    <source>
        <dbReference type="Proteomes" id="UP000704712"/>
    </source>
</evidence>
<feature type="region of interest" description="Disordered" evidence="1">
    <location>
        <begin position="664"/>
        <end position="685"/>
    </location>
</feature>
<feature type="region of interest" description="Disordered" evidence="1">
    <location>
        <begin position="786"/>
        <end position="809"/>
    </location>
</feature>
<protein>
    <submittedName>
        <fullName evidence="2">Uncharacterized protein</fullName>
    </submittedName>
</protein>
<evidence type="ECO:0000256" key="1">
    <source>
        <dbReference type="SAM" id="MobiDB-lite"/>
    </source>
</evidence>
<accession>A0A8S9VCE9</accession>
<dbReference type="Proteomes" id="UP000704712">
    <property type="component" value="Unassembled WGS sequence"/>
</dbReference>
<dbReference type="EMBL" id="JAACNO010000052">
    <property type="protein sequence ID" value="KAF4150521.1"/>
    <property type="molecule type" value="Genomic_DNA"/>
</dbReference>
<dbReference type="AlphaFoldDB" id="A0A8S9VCE9"/>
<reference evidence="2" key="1">
    <citation type="submission" date="2020-03" db="EMBL/GenBank/DDBJ databases">
        <title>Hybrid Assembly of Korean Phytophthora infestans isolates.</title>
        <authorList>
            <person name="Prokchorchik M."/>
            <person name="Lee Y."/>
            <person name="Seo J."/>
            <person name="Cho J.-H."/>
            <person name="Park Y.-E."/>
            <person name="Jang D.-C."/>
            <person name="Im J.-S."/>
            <person name="Choi J.-G."/>
            <person name="Park H.-J."/>
            <person name="Lee G.-B."/>
            <person name="Lee Y.-G."/>
            <person name="Hong S.-Y."/>
            <person name="Cho K."/>
            <person name="Sohn K.H."/>
        </authorList>
    </citation>
    <scope>NUCLEOTIDE SEQUENCE</scope>
    <source>
        <strain evidence="2">KR_2_A2</strain>
    </source>
</reference>
<feature type="compositionally biased region" description="Polar residues" evidence="1">
    <location>
        <begin position="671"/>
        <end position="683"/>
    </location>
</feature>